<evidence type="ECO:0000313" key="3">
    <source>
        <dbReference type="Proteomes" id="UP001234495"/>
    </source>
</evidence>
<dbReference type="EMBL" id="JAUSUD010000003">
    <property type="protein sequence ID" value="MDQ0229670.1"/>
    <property type="molecule type" value="Genomic_DNA"/>
</dbReference>
<evidence type="ECO:0000256" key="1">
    <source>
        <dbReference type="SAM" id="MobiDB-lite"/>
    </source>
</evidence>
<keyword evidence="2" id="KW-0167">Capsid protein</keyword>
<name>A0ABT9ZEH8_9BACI</name>
<dbReference type="Gene3D" id="1.20.1260.10">
    <property type="match status" value="1"/>
</dbReference>
<protein>
    <submittedName>
        <fullName evidence="2">Spore coat protein CotF</fullName>
    </submittedName>
</protein>
<proteinExistence type="predicted"/>
<keyword evidence="3" id="KW-1185">Reference proteome</keyword>
<accession>A0ABT9ZEH8</accession>
<gene>
    <name evidence="2" type="ORF">J2S19_000922</name>
</gene>
<sequence length="112" mass="13187">MNEHQKIANQETKVPTGPSMNDRDFINDMLATEKYMTGAYSIALNEASHEDLYKDIQSIFNETQNAQRRLYNTMFKHGWYKLETAEAQKLQQIHQQFSNYFKEQSPYGNLTQ</sequence>
<reference evidence="2 3" key="1">
    <citation type="submission" date="2023-07" db="EMBL/GenBank/DDBJ databases">
        <title>Genomic Encyclopedia of Type Strains, Phase IV (KMG-IV): sequencing the most valuable type-strain genomes for metagenomic binning, comparative biology and taxonomic classification.</title>
        <authorList>
            <person name="Goeker M."/>
        </authorList>
    </citation>
    <scope>NUCLEOTIDE SEQUENCE [LARGE SCALE GENOMIC DNA]</scope>
    <source>
        <strain evidence="2 3">DSM 29005</strain>
    </source>
</reference>
<dbReference type="RefSeq" id="WP_307337795.1">
    <property type="nucleotide sequence ID" value="NZ_JAUSUD010000003.1"/>
</dbReference>
<comment type="caution">
    <text evidence="2">The sequence shown here is derived from an EMBL/GenBank/DDBJ whole genome shotgun (WGS) entry which is preliminary data.</text>
</comment>
<evidence type="ECO:0000313" key="2">
    <source>
        <dbReference type="EMBL" id="MDQ0229670.1"/>
    </source>
</evidence>
<organism evidence="2 3">
    <name type="scientific">Metabacillus malikii</name>
    <dbReference type="NCBI Taxonomy" id="1504265"/>
    <lineage>
        <taxon>Bacteria</taxon>
        <taxon>Bacillati</taxon>
        <taxon>Bacillota</taxon>
        <taxon>Bacilli</taxon>
        <taxon>Bacillales</taxon>
        <taxon>Bacillaceae</taxon>
        <taxon>Metabacillus</taxon>
    </lineage>
</organism>
<dbReference type="InterPro" id="IPR012851">
    <property type="entry name" value="Spore_coat_CotF-like"/>
</dbReference>
<dbReference type="Pfam" id="PF07875">
    <property type="entry name" value="Coat_F"/>
    <property type="match status" value="1"/>
</dbReference>
<dbReference type="Proteomes" id="UP001234495">
    <property type="component" value="Unassembled WGS sequence"/>
</dbReference>
<dbReference type="InterPro" id="IPR012347">
    <property type="entry name" value="Ferritin-like"/>
</dbReference>
<keyword evidence="2" id="KW-0946">Virion</keyword>
<feature type="region of interest" description="Disordered" evidence="1">
    <location>
        <begin position="1"/>
        <end position="22"/>
    </location>
</feature>